<evidence type="ECO:0000313" key="28">
    <source>
        <dbReference type="Proteomes" id="UP000278715"/>
    </source>
</evidence>
<dbReference type="Proteomes" id="UP000273194">
    <property type="component" value="Chromosome"/>
</dbReference>
<dbReference type="OMA" id="DRIGYHA"/>
<dbReference type="Proteomes" id="UP000273443">
    <property type="component" value="Chromosome"/>
</dbReference>
<comment type="pathway">
    <text evidence="6">Organic acid metabolism; propanoate degradation.</text>
</comment>
<evidence type="ECO:0000313" key="10">
    <source>
        <dbReference type="EMBL" id="AZF67315.1"/>
    </source>
</evidence>
<evidence type="ECO:0000256" key="3">
    <source>
        <dbReference type="ARBA" id="ARBA00022723"/>
    </source>
</evidence>
<dbReference type="GO" id="GO:0019629">
    <property type="term" value="P:propionate catabolic process, 2-methylcitrate cycle"/>
    <property type="evidence" value="ECO:0007669"/>
    <property type="project" value="InterPro"/>
</dbReference>
<evidence type="ECO:0000313" key="21">
    <source>
        <dbReference type="Proteomes" id="UP000033106"/>
    </source>
</evidence>
<evidence type="ECO:0000313" key="18">
    <source>
        <dbReference type="EMBL" id="SAI86268.1"/>
    </source>
</evidence>
<dbReference type="NCBIfam" id="TIGR02317">
    <property type="entry name" value="prpB"/>
    <property type="match status" value="1"/>
</dbReference>
<dbReference type="InterPro" id="IPR012695">
    <property type="entry name" value="PrpB"/>
</dbReference>
<dbReference type="EMBL" id="CP033237">
    <property type="protein sequence ID" value="AZF72555.1"/>
    <property type="molecule type" value="Genomic_DNA"/>
</dbReference>
<dbReference type="Proteomes" id="UP000033106">
    <property type="component" value="Chromosome"/>
</dbReference>
<dbReference type="InterPro" id="IPR018523">
    <property type="entry name" value="Isocitrate_lyase_ph_CS"/>
</dbReference>
<reference evidence="22" key="3">
    <citation type="submission" date="2016-04" db="EMBL/GenBank/DDBJ databases">
        <authorList>
            <person name="Shah S.A."/>
            <person name="Garrett R.A."/>
        </authorList>
    </citation>
    <scope>NUCLEOTIDE SEQUENCE [LARGE SCALE GENOMIC DNA]</scope>
    <source>
        <strain evidence="22">ATCC 35091 / DSM 1616 / JCM 8930 / NBRC 15331 / P1</strain>
    </source>
</reference>
<evidence type="ECO:0000313" key="8">
    <source>
        <dbReference type="EMBL" id="AKA75506.1"/>
    </source>
</evidence>
<proteinExistence type="inferred from homology"/>
<dbReference type="EMBL" id="CP033235">
    <property type="protein sequence ID" value="AZF67315.1"/>
    <property type="molecule type" value="Genomic_DNA"/>
</dbReference>
<comment type="similarity">
    <text evidence="2 6">Belongs to the isocitrate lyase/PEP mutase superfamily. Methylisocitrate lyase family.</text>
</comment>
<dbReference type="PANTHER" id="PTHR42905:SF5">
    <property type="entry name" value="CARBOXYVINYL-CARBOXYPHOSPHONATE PHOSPHORYLMUTASE, CHLOROPLASTIC"/>
    <property type="match status" value="1"/>
</dbReference>
<keyword evidence="5 6" id="KW-0456">Lyase</keyword>
<evidence type="ECO:0000313" key="15">
    <source>
        <dbReference type="EMBL" id="AZF80392.1"/>
    </source>
</evidence>
<reference evidence="18" key="2">
    <citation type="submission" date="2016-04" db="EMBL/GenBank/DDBJ databases">
        <authorList>
            <person name="Evans L.H."/>
            <person name="Alamgir A."/>
            <person name="Owens N."/>
            <person name="Weber N.D."/>
            <person name="Virtaneva K."/>
            <person name="Barbian K."/>
            <person name="Babar A."/>
            <person name="Rosenke K."/>
        </authorList>
    </citation>
    <scope>NUCLEOTIDE SEQUENCE</scope>
    <source>
        <strain evidence="18">P1</strain>
    </source>
</reference>
<dbReference type="EMBL" id="CP033241">
    <property type="protein sequence ID" value="AZF83000.1"/>
    <property type="molecule type" value="Genomic_DNA"/>
</dbReference>
<evidence type="ECO:0000313" key="25">
    <source>
        <dbReference type="Proteomes" id="UP000273194"/>
    </source>
</evidence>
<evidence type="ECO:0000313" key="24">
    <source>
        <dbReference type="Proteomes" id="UP000269431"/>
    </source>
</evidence>
<reference evidence="23 24" key="4">
    <citation type="journal article" date="2018" name="Proc. Natl. Acad. Sci. U.S.A.">
        <title>Nonmutational mechanism of inheritance in the Archaeon Sulfolobus solfataricus.</title>
        <authorList>
            <person name="Payne S."/>
            <person name="McCarthy S."/>
            <person name="Johnson T."/>
            <person name="North E."/>
            <person name="Blum P."/>
        </authorList>
    </citation>
    <scope>NUCLEOTIDE SEQUENCE [LARGE SCALE GENOMIC DNA]</scope>
    <source>
        <strain evidence="11 23">SARC-H</strain>
        <strain evidence="12 27">SARC-I</strain>
        <strain evidence="14 28">SARC-N</strain>
        <strain evidence="15 29">SARC-O</strain>
        <strain evidence="16 24">SUL120</strain>
        <strain evidence="10 25">SULG</strain>
        <strain evidence="13 26">SULM</strain>
    </source>
</reference>
<evidence type="ECO:0000313" key="14">
    <source>
        <dbReference type="EMBL" id="AZF77784.1"/>
    </source>
</evidence>
<dbReference type="Proteomes" id="UP000275843">
    <property type="component" value="Chromosome"/>
</dbReference>
<keyword evidence="4" id="KW-0460">Magnesium</keyword>
<dbReference type="Gene3D" id="3.20.20.60">
    <property type="entry name" value="Phosphoenolpyruvate-binding domains"/>
    <property type="match status" value="1"/>
</dbReference>
<evidence type="ECO:0000256" key="1">
    <source>
        <dbReference type="ARBA" id="ARBA00001946"/>
    </source>
</evidence>
<evidence type="ECO:0000313" key="7">
    <source>
        <dbReference type="EMBL" id="AKA72807.1"/>
    </source>
</evidence>
<reference evidence="19 20" key="1">
    <citation type="journal article" date="2015" name="Genome Announc.">
        <title>Complete Genome Sequence of Sulfolobus solfataricus Strain 98/2 and Evolved Derivatives.</title>
        <authorList>
            <person name="McCarthy S."/>
            <person name="Gradnigo J."/>
            <person name="Johnson T."/>
            <person name="Payne S."/>
            <person name="Lipzen A."/>
            <person name="Martin J."/>
            <person name="Schackwitz W."/>
            <person name="Moriyama E."/>
            <person name="Blum P."/>
        </authorList>
    </citation>
    <scope>NUCLEOTIDE SEQUENCE [LARGE SCALE GENOMIC DNA]</scope>
    <source>
        <strain evidence="19">98/2 SULC</strain>
        <strain evidence="7">SARC-B</strain>
        <strain evidence="8">SARC-C</strain>
        <strain evidence="9 21">SULA</strain>
        <strain evidence="20">SULB</strain>
    </source>
</reference>
<evidence type="ECO:0000313" key="12">
    <source>
        <dbReference type="EMBL" id="AZF72555.1"/>
    </source>
</evidence>
<dbReference type="EMBL" id="CP033239">
    <property type="protein sequence ID" value="AZF77784.1"/>
    <property type="molecule type" value="Genomic_DNA"/>
</dbReference>
<dbReference type="FunFam" id="3.20.20.60:FF:000009">
    <property type="entry name" value="2-methylisocitrate lyase"/>
    <property type="match status" value="1"/>
</dbReference>
<sequence>MSQVLREADFLMVPGVFNPFTAILAKKVGFKAVYLSGAALTSSYGLPDIGLITLDEVAEMIRRIKEVVDIPIIVDSDTGFGEAMNVYRTVRVLEKAGADAIQIEDQRMPKKCGHLEGKEVVEPLEMVQKIKAALKARRDALIIARVDSRGVIGLDDAIERAKIYLEAGADIIFPEALTSKEEFTKFAKEVKAPLLANMTEFGKTPYIKAQEFKEMGYKYVIFPVTIFRVAAKAMKDALEVLLREGTQINLLDKMINRQQQYEIIDYFFYERLDKELGSIKLVRKL</sequence>
<dbReference type="Pfam" id="PF13714">
    <property type="entry name" value="PEP_mutase"/>
    <property type="match status" value="1"/>
</dbReference>
<comment type="cofactor">
    <cofactor evidence="1">
        <name>Mg(2+)</name>
        <dbReference type="ChEBI" id="CHEBI:18420"/>
    </cofactor>
</comment>
<evidence type="ECO:0000313" key="11">
    <source>
        <dbReference type="EMBL" id="AZF69935.1"/>
    </source>
</evidence>
<evidence type="ECO:0000313" key="16">
    <source>
        <dbReference type="EMBL" id="AZF83000.1"/>
    </source>
</evidence>
<dbReference type="EMBL" id="CP011056">
    <property type="protein sequence ID" value="AKA75506.1"/>
    <property type="molecule type" value="Genomic_DNA"/>
</dbReference>
<evidence type="ECO:0000313" key="29">
    <source>
        <dbReference type="Proteomes" id="UP000282269"/>
    </source>
</evidence>
<dbReference type="GO" id="GO:0046872">
    <property type="term" value="F:metal ion binding"/>
    <property type="evidence" value="ECO:0007669"/>
    <property type="project" value="UniProtKB-KW"/>
</dbReference>
<name>A0A0E3MG69_SACSO</name>
<evidence type="ECO:0000313" key="27">
    <source>
        <dbReference type="Proteomes" id="UP000275843"/>
    </source>
</evidence>
<dbReference type="KEGG" id="ssoa:SULA_0391"/>
<dbReference type="GO" id="GO:0046421">
    <property type="term" value="F:methylisocitrate lyase activity"/>
    <property type="evidence" value="ECO:0007669"/>
    <property type="project" value="UniProtKB-EC"/>
</dbReference>
<evidence type="ECO:0000313" key="19">
    <source>
        <dbReference type="Proteomes" id="UP000033057"/>
    </source>
</evidence>
<dbReference type="RefSeq" id="WP_009989295.1">
    <property type="nucleotide sequence ID" value="NZ_CP011055.2"/>
</dbReference>
<evidence type="ECO:0000313" key="17">
    <source>
        <dbReference type="EMBL" id="QPG49801.1"/>
    </source>
</evidence>
<dbReference type="Proteomes" id="UP000278715">
    <property type="component" value="Chromosome"/>
</dbReference>
<dbReference type="Proteomes" id="UP000269431">
    <property type="component" value="Chromosome"/>
</dbReference>
<evidence type="ECO:0000313" key="9">
    <source>
        <dbReference type="EMBL" id="AKA78199.1"/>
    </source>
</evidence>
<dbReference type="Proteomes" id="UP000076770">
    <property type="component" value="Chromosome i"/>
</dbReference>
<evidence type="ECO:0000313" key="23">
    <source>
        <dbReference type="Proteomes" id="UP000267993"/>
    </source>
</evidence>
<dbReference type="EMBL" id="CP033240">
    <property type="protein sequence ID" value="AZF80392.1"/>
    <property type="molecule type" value="Genomic_DNA"/>
</dbReference>
<gene>
    <name evidence="9" type="primary">prpB</name>
    <name evidence="17" type="ORF">HFC64_08270</name>
    <name evidence="18" type="ORF">SSOP1_2714</name>
    <name evidence="9" type="ORF">SULA_0391</name>
    <name evidence="7" type="ORF">SULB_0393</name>
    <name evidence="8" type="ORF">SULC_0391</name>
    <name evidence="10" type="ORF">SULG_02000</name>
    <name evidence="11" type="ORF">SULH_02000</name>
    <name evidence="12" type="ORF">SULI_02000</name>
    <name evidence="13" type="ORF">SULM_02000</name>
    <name evidence="14" type="ORF">SULN_02000</name>
    <name evidence="15" type="ORF">SULO_02010</name>
    <name evidence="16" type="ORF">SULZ_02010</name>
</gene>
<dbReference type="Proteomes" id="UP000282269">
    <property type="component" value="Chromosome"/>
</dbReference>
<evidence type="ECO:0000313" key="20">
    <source>
        <dbReference type="Proteomes" id="UP000033085"/>
    </source>
</evidence>
<dbReference type="InterPro" id="IPR015813">
    <property type="entry name" value="Pyrv/PenolPyrv_kinase-like_dom"/>
</dbReference>
<evidence type="ECO:0000256" key="4">
    <source>
        <dbReference type="ARBA" id="ARBA00022842"/>
    </source>
</evidence>
<evidence type="ECO:0000313" key="22">
    <source>
        <dbReference type="Proteomes" id="UP000076770"/>
    </source>
</evidence>
<evidence type="ECO:0000256" key="5">
    <source>
        <dbReference type="ARBA" id="ARBA00023239"/>
    </source>
</evidence>
<dbReference type="EMBL" id="LT549890">
    <property type="protein sequence ID" value="SAI86268.1"/>
    <property type="molecule type" value="Genomic_DNA"/>
</dbReference>
<dbReference type="CDD" id="cd00377">
    <property type="entry name" value="ICL_PEPM"/>
    <property type="match status" value="1"/>
</dbReference>
<dbReference type="SUPFAM" id="SSF51621">
    <property type="entry name" value="Phosphoenolpyruvate/pyruvate domain"/>
    <property type="match status" value="1"/>
</dbReference>
<evidence type="ECO:0000256" key="6">
    <source>
        <dbReference type="RuleBase" id="RU361121"/>
    </source>
</evidence>
<dbReference type="EMBL" id="CP011055">
    <property type="protein sequence ID" value="AKA72807.1"/>
    <property type="molecule type" value="Genomic_DNA"/>
</dbReference>
<dbReference type="GeneID" id="1454038"/>
<dbReference type="Proteomes" id="UP000033057">
    <property type="component" value="Chromosome"/>
</dbReference>
<organism evidence="9 21">
    <name type="scientific">Saccharolobus solfataricus</name>
    <name type="common">Sulfolobus solfataricus</name>
    <dbReference type="NCBI Taxonomy" id="2287"/>
    <lineage>
        <taxon>Archaea</taxon>
        <taxon>Thermoproteota</taxon>
        <taxon>Thermoprotei</taxon>
        <taxon>Sulfolobales</taxon>
        <taxon>Sulfolobaceae</taxon>
        <taxon>Saccharolobus</taxon>
    </lineage>
</organism>
<evidence type="ECO:0000313" key="13">
    <source>
        <dbReference type="EMBL" id="AZF75176.1"/>
    </source>
</evidence>
<dbReference type="AlphaFoldDB" id="A0A0E3MG69"/>
<dbReference type="PATRIC" id="fig|2287.6.peg.406"/>
<dbReference type="KEGG" id="ssof:SULC_0391"/>
<reference evidence="17 30" key="6">
    <citation type="journal article" date="2020" name="Nat. Commun.">
        <title>The structures of two archaeal type IV pili illuminate evolutionary relationships.</title>
        <authorList>
            <person name="Wang F."/>
            <person name="Baquero D.P."/>
            <person name="Su Z."/>
            <person name="Beltran L.C."/>
            <person name="Prangishvili D."/>
            <person name="Krupovic M."/>
            <person name="Egelman E.H."/>
        </authorList>
    </citation>
    <scope>NUCLEOTIDE SEQUENCE [LARGE SCALE GENOMIC DNA]</scope>
    <source>
        <strain evidence="17 30">POZ149</strain>
    </source>
</reference>
<dbReference type="PANTHER" id="PTHR42905">
    <property type="entry name" value="PHOSPHOENOLPYRUVATE CARBOXYLASE"/>
    <property type="match status" value="1"/>
</dbReference>
<dbReference type="EMBL" id="CP050869">
    <property type="protein sequence ID" value="QPG49801.1"/>
    <property type="molecule type" value="Genomic_DNA"/>
</dbReference>
<reference evidence="9" key="5">
    <citation type="submission" date="2018-10" db="EMBL/GenBank/DDBJ databases">
        <authorList>
            <person name="McCarthy S."/>
            <person name="Gradnigo J."/>
            <person name="Johnson T."/>
            <person name="Payne S."/>
            <person name="Lipzen A."/>
            <person name="Schackwitz W."/>
            <person name="Martin J."/>
            <person name="Moriyama E."/>
            <person name="Blum P."/>
        </authorList>
    </citation>
    <scope>NUCLEOTIDE SEQUENCE</scope>
    <source>
        <strain evidence="7">SARC-B</strain>
        <strain evidence="8">SARC-C</strain>
        <strain evidence="9">SULA</strain>
    </source>
</reference>
<dbReference type="EC" id="4.1.3.30" evidence="6"/>
<dbReference type="EMBL" id="CP011057">
    <property type="protein sequence ID" value="AKA78199.1"/>
    <property type="molecule type" value="Genomic_DNA"/>
</dbReference>
<dbReference type="EMBL" id="CP033236">
    <property type="protein sequence ID" value="AZF69935.1"/>
    <property type="molecule type" value="Genomic_DNA"/>
</dbReference>
<evidence type="ECO:0000313" key="30">
    <source>
        <dbReference type="Proteomes" id="UP000594632"/>
    </source>
</evidence>
<dbReference type="Proteomes" id="UP000267993">
    <property type="component" value="Chromosome"/>
</dbReference>
<dbReference type="EMBL" id="CP033238">
    <property type="protein sequence ID" value="AZF75176.1"/>
    <property type="molecule type" value="Genomic_DNA"/>
</dbReference>
<protein>
    <recommendedName>
        <fullName evidence="6">Methylisocitrate lyase</fullName>
        <ecNumber evidence="6">4.1.3.30</ecNumber>
    </recommendedName>
</protein>
<dbReference type="GeneID" id="44128317"/>
<dbReference type="InterPro" id="IPR040442">
    <property type="entry name" value="Pyrv_kinase-like_dom_sf"/>
</dbReference>
<dbReference type="KEGG" id="ssol:SULB_0393"/>
<dbReference type="UniPathway" id="UPA00946"/>
<dbReference type="OrthoDB" id="9667at2157"/>
<keyword evidence="3" id="KW-0479">Metal-binding</keyword>
<dbReference type="Proteomes" id="UP000033085">
    <property type="component" value="Chromosome"/>
</dbReference>
<comment type="function">
    <text evidence="6">Catalyzes the thermodynamically favored C-C bond cleavage of (2R,3S)-2-methylisocitrate to yield pyruvate and succinate.</text>
</comment>
<dbReference type="Proteomes" id="UP000594632">
    <property type="component" value="Chromosome"/>
</dbReference>
<dbReference type="InterPro" id="IPR039556">
    <property type="entry name" value="ICL/PEPM"/>
</dbReference>
<comment type="catalytic activity">
    <reaction evidence="6">
        <text>(2S,3R)-3-hydroxybutane-1,2,3-tricarboxylate = pyruvate + succinate</text>
        <dbReference type="Rhea" id="RHEA:16809"/>
        <dbReference type="ChEBI" id="CHEBI:15361"/>
        <dbReference type="ChEBI" id="CHEBI:30031"/>
        <dbReference type="ChEBI" id="CHEBI:57429"/>
        <dbReference type="EC" id="4.1.3.30"/>
    </reaction>
</comment>
<evidence type="ECO:0000313" key="26">
    <source>
        <dbReference type="Proteomes" id="UP000273443"/>
    </source>
</evidence>
<evidence type="ECO:0000256" key="2">
    <source>
        <dbReference type="ARBA" id="ARBA00009282"/>
    </source>
</evidence>
<dbReference type="PROSITE" id="PS00161">
    <property type="entry name" value="ISOCITRATE_LYASE"/>
    <property type="match status" value="1"/>
</dbReference>
<accession>A0A0E3MG69</accession>